<organism evidence="11 12">
    <name type="scientific">Massilia solisilvae</name>
    <dbReference type="NCBI Taxonomy" id="1811225"/>
    <lineage>
        <taxon>Bacteria</taxon>
        <taxon>Pseudomonadati</taxon>
        <taxon>Pseudomonadota</taxon>
        <taxon>Betaproteobacteria</taxon>
        <taxon>Burkholderiales</taxon>
        <taxon>Oxalobacteraceae</taxon>
        <taxon>Telluria group</taxon>
        <taxon>Massilia</taxon>
    </lineage>
</organism>
<dbReference type="InterPro" id="IPR027417">
    <property type="entry name" value="P-loop_NTPase"/>
</dbReference>
<dbReference type="InterPro" id="IPR031157">
    <property type="entry name" value="G_TR_CS"/>
</dbReference>
<dbReference type="Pfam" id="PF16658">
    <property type="entry name" value="RF3_C"/>
    <property type="match status" value="1"/>
</dbReference>
<keyword evidence="12" id="KW-1185">Reference proteome</keyword>
<dbReference type="Pfam" id="PF22042">
    <property type="entry name" value="EF-G_D2"/>
    <property type="match status" value="1"/>
</dbReference>
<evidence type="ECO:0000256" key="4">
    <source>
        <dbReference type="ARBA" id="ARBA00022741"/>
    </source>
</evidence>
<dbReference type="InterPro" id="IPR009000">
    <property type="entry name" value="Transl_B-barrel_sf"/>
</dbReference>
<evidence type="ECO:0000313" key="11">
    <source>
        <dbReference type="EMBL" id="MCS0607845.1"/>
    </source>
</evidence>
<comment type="caution">
    <text evidence="11">The sequence shown here is derived from an EMBL/GenBank/DDBJ whole genome shotgun (WGS) entry which is preliminary data.</text>
</comment>
<dbReference type="CDD" id="cd16259">
    <property type="entry name" value="RF3_III"/>
    <property type="match status" value="1"/>
</dbReference>
<evidence type="ECO:0000256" key="9">
    <source>
        <dbReference type="SAM" id="MobiDB-lite"/>
    </source>
</evidence>
<gene>
    <name evidence="7" type="primary">prfC</name>
    <name evidence="11" type="ORF">NX773_06680</name>
</gene>
<dbReference type="Proteomes" id="UP001205861">
    <property type="component" value="Unassembled WGS sequence"/>
</dbReference>
<dbReference type="PRINTS" id="PR00315">
    <property type="entry name" value="ELONGATNFCT"/>
</dbReference>
<dbReference type="EMBL" id="JANUGV010000001">
    <property type="protein sequence ID" value="MCS0607845.1"/>
    <property type="molecule type" value="Genomic_DNA"/>
</dbReference>
<reference evidence="11 12" key="1">
    <citation type="submission" date="2022-08" db="EMBL/GenBank/DDBJ databases">
        <title>Reclassification of Massilia species as members of the genera Telluria, Duganella, Pseudoduganella, Mokoshia gen. nov. and Zemynaea gen. nov. using orthogonal and non-orthogonal genome-based approaches.</title>
        <authorList>
            <person name="Bowman J.P."/>
        </authorList>
    </citation>
    <scope>NUCLEOTIDE SEQUENCE [LARGE SCALE GENOMIC DNA]</scope>
    <source>
        <strain evidence="11 12">JCM 31607</strain>
    </source>
</reference>
<dbReference type="SUPFAM" id="SSF52540">
    <property type="entry name" value="P-loop containing nucleoside triphosphate hydrolases"/>
    <property type="match status" value="1"/>
</dbReference>
<evidence type="ECO:0000256" key="3">
    <source>
        <dbReference type="ARBA" id="ARBA00022490"/>
    </source>
</evidence>
<comment type="subcellular location">
    <subcellularLocation>
        <location evidence="1 7">Cytoplasm</location>
    </subcellularLocation>
</comment>
<dbReference type="RefSeq" id="WP_258855533.1">
    <property type="nucleotide sequence ID" value="NZ_JANUGV010000001.1"/>
</dbReference>
<dbReference type="Pfam" id="PF00009">
    <property type="entry name" value="GTP_EFTU"/>
    <property type="match status" value="1"/>
</dbReference>
<dbReference type="Gene3D" id="3.40.50.300">
    <property type="entry name" value="P-loop containing nucleotide triphosphate hydrolases"/>
    <property type="match status" value="2"/>
</dbReference>
<feature type="binding site" evidence="7">
    <location>
        <begin position="160"/>
        <end position="163"/>
    </location>
    <ligand>
        <name>GTP</name>
        <dbReference type="ChEBI" id="CHEBI:37565"/>
    </ligand>
</feature>
<evidence type="ECO:0000256" key="1">
    <source>
        <dbReference type="ARBA" id="ARBA00004496"/>
    </source>
</evidence>
<sequence length="551" mass="61346">MATDHAATTPDTQDGSAAKQPAQIAREVARRRTFGIISHPDAGKTTLTEKLLLFSGAIQLAGTVKARKSGRHATSDWMEIEKQRGISVASSVMQFEFRDHVINLLDTPGHQDFSEDTYRVLTAVDSALMVIDAAKGVEEQTIKLLDVCRMRSTPIVTFMNKLDRETRDPLELLDEVESVLKIECAPVTWPIGMGKSFRGVYHLLNDEVMLFRAGEERADGAFEIVKGIDNPKLMEMFPLEMEQLKMEVELVHGASHPFDLQRFLDGIQTPVFFGSAINNFGVREILSSLVDWAPPPRERDATVRKVEPVEPRFSGFVFKIQANMDPAHRDRIAFLRVCSGRFEKGMKVKHLRLGREVKLSQVVTFMASSREQVEEAYAGDIIGLPNHGNMQIGDSFSEGEMLSFTGIPYFAPELFRVVRIRNPLKTKQLQKGLQQLGEEGAVQVFKPVLGSDLILGAVGVLQFEVVASRLLNEYGVDALFEGASISSARWVSSDDKKALSDFEQALAPNVAYDAAGNLAYLATSSVNLRLTEERWPKLKFHATREHAARLD</sequence>
<dbReference type="SUPFAM" id="SSF50447">
    <property type="entry name" value="Translation proteins"/>
    <property type="match status" value="1"/>
</dbReference>
<accession>A0ABT2BIF6</accession>
<dbReference type="InterPro" id="IPR005225">
    <property type="entry name" value="Small_GTP-bd"/>
</dbReference>
<dbReference type="InterPro" id="IPR053905">
    <property type="entry name" value="EF-G-like_DII"/>
</dbReference>
<dbReference type="InterPro" id="IPR035647">
    <property type="entry name" value="EFG_III/V"/>
</dbReference>
<keyword evidence="3 7" id="KW-0963">Cytoplasm</keyword>
<evidence type="ECO:0000256" key="2">
    <source>
        <dbReference type="ARBA" id="ARBA00009978"/>
    </source>
</evidence>
<evidence type="ECO:0000256" key="6">
    <source>
        <dbReference type="ARBA" id="ARBA00023134"/>
    </source>
</evidence>
<feature type="domain" description="Tr-type G" evidence="10">
    <location>
        <begin position="29"/>
        <end position="297"/>
    </location>
</feature>
<dbReference type="SUPFAM" id="SSF54980">
    <property type="entry name" value="EF-G C-terminal domain-like"/>
    <property type="match status" value="1"/>
</dbReference>
<keyword evidence="5 7" id="KW-0648">Protein biosynthesis</keyword>
<feature type="region of interest" description="Disordered" evidence="9">
    <location>
        <begin position="1"/>
        <end position="22"/>
    </location>
</feature>
<keyword evidence="6 7" id="KW-0342">GTP-binding</keyword>
<evidence type="ECO:0000259" key="10">
    <source>
        <dbReference type="PROSITE" id="PS51722"/>
    </source>
</evidence>
<dbReference type="PROSITE" id="PS00301">
    <property type="entry name" value="G_TR_1"/>
    <property type="match status" value="1"/>
</dbReference>
<dbReference type="PANTHER" id="PTHR43556">
    <property type="entry name" value="PEPTIDE CHAIN RELEASE FACTOR RF3"/>
    <property type="match status" value="1"/>
</dbReference>
<dbReference type="Gene3D" id="3.30.70.3280">
    <property type="entry name" value="Peptide chain release factor 3, domain III"/>
    <property type="match status" value="1"/>
</dbReference>
<dbReference type="PANTHER" id="PTHR43556:SF2">
    <property type="entry name" value="PEPTIDE CHAIN RELEASE FACTOR RF3"/>
    <property type="match status" value="1"/>
</dbReference>
<dbReference type="PROSITE" id="PS51722">
    <property type="entry name" value="G_TR_2"/>
    <property type="match status" value="1"/>
</dbReference>
<evidence type="ECO:0000256" key="5">
    <source>
        <dbReference type="ARBA" id="ARBA00022917"/>
    </source>
</evidence>
<dbReference type="HAMAP" id="MF_00072">
    <property type="entry name" value="Rel_fac_3"/>
    <property type="match status" value="1"/>
</dbReference>
<evidence type="ECO:0000313" key="12">
    <source>
        <dbReference type="Proteomes" id="UP001205861"/>
    </source>
</evidence>
<name>A0ABT2BIF6_9BURK</name>
<dbReference type="NCBIfam" id="TIGR00231">
    <property type="entry name" value="small_GTP"/>
    <property type="match status" value="1"/>
</dbReference>
<dbReference type="CDD" id="cd03689">
    <property type="entry name" value="RF3_II"/>
    <property type="match status" value="1"/>
</dbReference>
<dbReference type="InterPro" id="IPR032090">
    <property type="entry name" value="RF3_C"/>
</dbReference>
<comment type="function">
    <text evidence="7">Increases the formation of ribosomal termination complexes and stimulates activities of RF-1 and RF-2. It binds guanine nucleotides and has strong preference for UGA stop codons. It may interact directly with the ribosome. The stimulation of RF-1 and RF-2 is significantly reduced by GTP and GDP, but not by GMP.</text>
</comment>
<dbReference type="InterPro" id="IPR004548">
    <property type="entry name" value="PrfC"/>
</dbReference>
<dbReference type="CDD" id="cd04169">
    <property type="entry name" value="RF3"/>
    <property type="match status" value="1"/>
</dbReference>
<feature type="binding site" evidence="7">
    <location>
        <begin position="106"/>
        <end position="110"/>
    </location>
    <ligand>
        <name>GTP</name>
        <dbReference type="ChEBI" id="CHEBI:37565"/>
    </ligand>
</feature>
<keyword evidence="4 7" id="KW-0547">Nucleotide-binding</keyword>
<dbReference type="InterPro" id="IPR000795">
    <property type="entry name" value="T_Tr_GTP-bd_dom"/>
</dbReference>
<dbReference type="NCBIfam" id="NF001964">
    <property type="entry name" value="PRK00741.1"/>
    <property type="match status" value="1"/>
</dbReference>
<evidence type="ECO:0000256" key="7">
    <source>
        <dbReference type="HAMAP-Rule" id="MF_00072"/>
    </source>
</evidence>
<dbReference type="InterPro" id="IPR038467">
    <property type="entry name" value="RF3_dom_3_sf"/>
</dbReference>
<evidence type="ECO:0000256" key="8">
    <source>
        <dbReference type="NCBIfam" id="TIGR00503"/>
    </source>
</evidence>
<proteinExistence type="inferred from homology"/>
<protein>
    <recommendedName>
        <fullName evidence="7 8">Peptide chain release factor 3</fullName>
        <shortName evidence="7">RF-3</shortName>
    </recommendedName>
</protein>
<dbReference type="NCBIfam" id="TIGR00503">
    <property type="entry name" value="prfC"/>
    <property type="match status" value="1"/>
</dbReference>
<feature type="binding site" evidence="7">
    <location>
        <begin position="38"/>
        <end position="45"/>
    </location>
    <ligand>
        <name>GTP</name>
        <dbReference type="ChEBI" id="CHEBI:37565"/>
    </ligand>
</feature>
<dbReference type="InterPro" id="IPR041732">
    <property type="entry name" value="RF3_GTP-bd"/>
</dbReference>
<comment type="similarity">
    <text evidence="2 7">Belongs to the TRAFAC class translation factor GTPase superfamily. Classic translation factor GTPase family. PrfC subfamily.</text>
</comment>